<accession>A0AAX4J717</accession>
<evidence type="ECO:0000313" key="3">
    <source>
        <dbReference type="Proteomes" id="UP001432109"/>
    </source>
</evidence>
<reference evidence="2" key="1">
    <citation type="submission" date="2023-12" db="EMBL/GenBank/DDBJ databases">
        <title>Isolation and Characterisation of Novel Lytic Bacteriophages for therapeutic applications in Prosthetic Joint Infections.</title>
        <authorList>
            <person name="Burton N."/>
            <person name="Melo L.D.R."/>
            <person name="Pearce B."/>
            <person name="Tadesse M.D."/>
            <person name="Vryonis E."/>
            <person name="Sagona A."/>
        </authorList>
    </citation>
    <scope>NUCLEOTIDE SEQUENCE</scope>
</reference>
<sequence length="148" mass="17502">MKKDKKRDKRREIQHQPINFAPTNSLAGVNPTFFPKKSSEPKDSSSVIFYKVSFVKRYDNVTEKDIKMKKTYALNLIANEMNLKEKYLTMKQKGKKVESILHTDTVYYVHRGKKLIGKCSIREQRTFKGTHLIIIFRTRHRGRPRKDD</sequence>
<evidence type="ECO:0000313" key="2">
    <source>
        <dbReference type="EMBL" id="WRW34684.1"/>
    </source>
</evidence>
<gene>
    <name evidence="2" type="ORF">CF5_0155</name>
</gene>
<evidence type="ECO:0000256" key="1">
    <source>
        <dbReference type="SAM" id="MobiDB-lite"/>
    </source>
</evidence>
<organism evidence="2 3">
    <name type="scientific">Staphylococcus phage CF5</name>
    <dbReference type="NCBI Taxonomy" id="3113739"/>
    <lineage>
        <taxon>Viruses</taxon>
        <taxon>Duplodnaviria</taxon>
        <taxon>Heunggongvirae</taxon>
        <taxon>Uroviricota</taxon>
        <taxon>Caudoviricetes</taxon>
        <taxon>Herelleviridae</taxon>
        <taxon>Twortvirinae</taxon>
        <taxon>Silviavirus</taxon>
    </lineage>
</organism>
<dbReference type="EMBL" id="PP034390">
    <property type="protein sequence ID" value="WRW34684.1"/>
    <property type="molecule type" value="Genomic_DNA"/>
</dbReference>
<dbReference type="Proteomes" id="UP001432109">
    <property type="component" value="Segment"/>
</dbReference>
<protein>
    <submittedName>
        <fullName evidence="2">Uncharacterized protein</fullName>
    </submittedName>
</protein>
<proteinExistence type="predicted"/>
<feature type="region of interest" description="Disordered" evidence="1">
    <location>
        <begin position="1"/>
        <end position="25"/>
    </location>
</feature>
<name>A0AAX4J717_9CAUD</name>